<evidence type="ECO:0000313" key="2">
    <source>
        <dbReference type="Proteomes" id="UP000691718"/>
    </source>
</evidence>
<sequence>MWMFFIATAQPHNRRSYDSSYPTYYSKLDSPREVQPSDIICDGRARTRAGAQLAEENYDSNNQLQAAESAERVESTETITLPHYCKAPDTHFSKL</sequence>
<organism evidence="1 2">
    <name type="scientific">Parnassius apollo</name>
    <name type="common">Apollo butterfly</name>
    <name type="synonym">Papilio apollo</name>
    <dbReference type="NCBI Taxonomy" id="110799"/>
    <lineage>
        <taxon>Eukaryota</taxon>
        <taxon>Metazoa</taxon>
        <taxon>Ecdysozoa</taxon>
        <taxon>Arthropoda</taxon>
        <taxon>Hexapoda</taxon>
        <taxon>Insecta</taxon>
        <taxon>Pterygota</taxon>
        <taxon>Neoptera</taxon>
        <taxon>Endopterygota</taxon>
        <taxon>Lepidoptera</taxon>
        <taxon>Glossata</taxon>
        <taxon>Ditrysia</taxon>
        <taxon>Papilionoidea</taxon>
        <taxon>Papilionidae</taxon>
        <taxon>Parnassiinae</taxon>
        <taxon>Parnassini</taxon>
        <taxon>Parnassius</taxon>
        <taxon>Parnassius</taxon>
    </lineage>
</organism>
<keyword evidence="2" id="KW-1185">Reference proteome</keyword>
<evidence type="ECO:0000313" key="1">
    <source>
        <dbReference type="EMBL" id="CAG4969339.1"/>
    </source>
</evidence>
<dbReference type="EMBL" id="CAJQZP010000580">
    <property type="protein sequence ID" value="CAG4969339.1"/>
    <property type="molecule type" value="Genomic_DNA"/>
</dbReference>
<name>A0A8S3WNT2_PARAO</name>
<comment type="caution">
    <text evidence="1">The sequence shown here is derived from an EMBL/GenBank/DDBJ whole genome shotgun (WGS) entry which is preliminary data.</text>
</comment>
<proteinExistence type="predicted"/>
<reference evidence="1" key="1">
    <citation type="submission" date="2021-04" db="EMBL/GenBank/DDBJ databases">
        <authorList>
            <person name="Tunstrom K."/>
        </authorList>
    </citation>
    <scope>NUCLEOTIDE SEQUENCE</scope>
</reference>
<accession>A0A8S3WNT2</accession>
<protein>
    <submittedName>
        <fullName evidence="1">(apollo) hypothetical protein</fullName>
    </submittedName>
</protein>
<gene>
    <name evidence="1" type="ORF">PAPOLLO_LOCUS8087</name>
</gene>
<dbReference type="Proteomes" id="UP000691718">
    <property type="component" value="Unassembled WGS sequence"/>
</dbReference>
<dbReference type="AlphaFoldDB" id="A0A8S3WNT2"/>